<feature type="region of interest" description="Disordered" evidence="1">
    <location>
        <begin position="1103"/>
        <end position="1180"/>
    </location>
</feature>
<feature type="compositionally biased region" description="Low complexity" evidence="1">
    <location>
        <begin position="1428"/>
        <end position="1449"/>
    </location>
</feature>
<evidence type="ECO:0008006" key="4">
    <source>
        <dbReference type="Google" id="ProtNLM"/>
    </source>
</evidence>
<feature type="region of interest" description="Disordered" evidence="1">
    <location>
        <begin position="909"/>
        <end position="960"/>
    </location>
</feature>
<feature type="compositionally biased region" description="Low complexity" evidence="1">
    <location>
        <begin position="1511"/>
        <end position="1522"/>
    </location>
</feature>
<feature type="compositionally biased region" description="Basic and acidic residues" evidence="1">
    <location>
        <begin position="921"/>
        <end position="937"/>
    </location>
</feature>
<protein>
    <recommendedName>
        <fullName evidence="4">Transmembrane protein</fullName>
    </recommendedName>
</protein>
<feature type="compositionally biased region" description="Basic and acidic residues" evidence="1">
    <location>
        <begin position="1300"/>
        <end position="1317"/>
    </location>
</feature>
<dbReference type="EMBL" id="LN714476">
    <property type="protein sequence ID" value="CEL64689.1"/>
    <property type="molecule type" value="Genomic_DNA"/>
</dbReference>
<feature type="compositionally biased region" description="Basic and acidic residues" evidence="1">
    <location>
        <begin position="841"/>
        <end position="863"/>
    </location>
</feature>
<feature type="compositionally biased region" description="Basic and acidic residues" evidence="1">
    <location>
        <begin position="377"/>
        <end position="390"/>
    </location>
</feature>
<feature type="region of interest" description="Disordered" evidence="1">
    <location>
        <begin position="241"/>
        <end position="276"/>
    </location>
</feature>
<evidence type="ECO:0000313" key="3">
    <source>
        <dbReference type="EMBL" id="CEL64689.1"/>
    </source>
</evidence>
<feature type="compositionally biased region" description="Acidic residues" evidence="1">
    <location>
        <begin position="1253"/>
        <end position="1262"/>
    </location>
</feature>
<feature type="compositionally biased region" description="Basic and acidic residues" evidence="1">
    <location>
        <begin position="1103"/>
        <end position="1112"/>
    </location>
</feature>
<feature type="compositionally biased region" description="Acidic residues" evidence="1">
    <location>
        <begin position="1157"/>
        <end position="1166"/>
    </location>
</feature>
<feature type="compositionally biased region" description="Basic and acidic residues" evidence="1">
    <location>
        <begin position="1167"/>
        <end position="1180"/>
    </location>
</feature>
<feature type="signal peptide" evidence="2">
    <location>
        <begin position="1"/>
        <end position="37"/>
    </location>
</feature>
<feature type="region of interest" description="Disordered" evidence="1">
    <location>
        <begin position="288"/>
        <end position="621"/>
    </location>
</feature>
<feature type="compositionally biased region" description="Basic and acidic residues" evidence="1">
    <location>
        <begin position="1525"/>
        <end position="1556"/>
    </location>
</feature>
<feature type="region of interest" description="Disordered" evidence="1">
    <location>
        <begin position="720"/>
        <end position="758"/>
    </location>
</feature>
<feature type="compositionally biased region" description="Basic and acidic residues" evidence="1">
    <location>
        <begin position="1336"/>
        <end position="1363"/>
    </location>
</feature>
<feature type="region of interest" description="Disordered" evidence="1">
    <location>
        <begin position="833"/>
        <end position="870"/>
    </location>
</feature>
<organism evidence="3">
    <name type="scientific">Neospora caninum (strain Liverpool)</name>
    <dbReference type="NCBI Taxonomy" id="572307"/>
    <lineage>
        <taxon>Eukaryota</taxon>
        <taxon>Sar</taxon>
        <taxon>Alveolata</taxon>
        <taxon>Apicomplexa</taxon>
        <taxon>Conoidasida</taxon>
        <taxon>Coccidia</taxon>
        <taxon>Eucoccidiorida</taxon>
        <taxon>Eimeriorina</taxon>
        <taxon>Sarcocystidae</taxon>
        <taxon>Neospora</taxon>
    </lineage>
</organism>
<name>A0A0F7U4I9_NEOCL</name>
<feature type="compositionally biased region" description="Low complexity" evidence="1">
    <location>
        <begin position="1480"/>
        <end position="1504"/>
    </location>
</feature>
<proteinExistence type="predicted"/>
<sequence length="1573" mass="170346">MAGREADSGGGVGRGRRRRRVVLVALLLFAVFERGHVSRFDKEKPKAGPSYAEAFTVRLGETPRDSTLLERVESPSTTSSACLSYPSLSHSSALPPLSQDSARSSTVSSSTRTALVASGFPSLAPQAGSSWDASPSPLGRRRSHCLSGLYPPESSASSPSAAFLLAGFDGPNRMSERTVSPHVFSGETTRPLRIAVSSSSLSSHVSPLNSPTSPLSSLCFAASSACPGHFSYSVRAVVRRRPASFSSPRPRRTGETPQSPLLAVPGGDSLDEASPEWETADALFERNADFPGLPDVTSLDEGPAFDDLAPSPHPASGVHTPEDPPVEPSDTARRRVRRPARTLSVQNGDASRQRPSFPSPVSPRSRELQGRLSSSARARDWTRREEETRRRGVGNSTSDSVGPARARERADTNSAIPLSGRRRARPLDGADAGASLLGVHTPEDAGHVSGSPASSNDLEGGDPFSFFGDAGRLEDSSLYPPGQVDAFSSPSRAGSPNPAGRGGYWRGREEEEYTPAAFPQHLPGRRRGFGARGAVPDRRRLGGGTSLGDRFDSAAESQEDANWLDSRALPRPPYLTSDVWRSPRSRQGRARDPRNAGGAPRPRHSQQARDGAKAGAGPSRLHEVSVHLDGDAVLGTEDLEDEGGFVTAAVEADEEDWPSRRSARASESWGARARGRFEGFPGLRRDRRRDGNLFFPDAPPRGLVPAAFASRDPLGLFEAPEGLGGKGDRRPASPRNPRFAFQAPERNSRGRGGGSFRRPLGLLERSWSQLGKRWVSSPFAAALEGERSLEAENGVLQGRDIDLDERRFSVFPVRIPPLVRSMDVGLLIYQRRDEGGEDDREGAKNSDKDGGEGKEGQRRKDLGGRASLGRQLRQDMDAQLDLALDDEVLGDLIDDSMRRRLLLLPQAATGARAEAMEPTPDDAKAERDAQRGAHKEDSEDELSADTEARETASGTHPGEEMAKLLEETQVPGSTETDRSGVKTDSHRFSFQAIYKQAVELYKNDPRLPQVHAQAEQIQRALASRIKRKISLDAALRRHGLPLNPFSWMARAFVYFNRFQLRNVLFTLWKDHVLHHWYRHPRRLAGAGRLPQAAFSPLFQEAAEERRMRREARGGSPPAAPFEDTETPARRGAEADQSQPRQGPFGAAENGGEVRGDEGEEIGETDGAETRTRETEGGEAEVKDGDWVGIEEDWRLYVQRVYGIDLAQHPTLELPLLVAKHVFLTQRYIAFVARYPEHRFRFISHKRWLAEQMRDEDEDSGDDEAGRSGGREGPASQPGDVHTPEKNLPEEGVGTEPPSPAEHRDLETEEQRQEKQEDGAPVAERGGASEDGLPGDDSQREASRRGEDDAQRQDEAETREHLPDVQEETGETGTSSGRFEGFASQSEEDRAAGDQPETHVASDPAADSATPPSGASTEGDQRGTADEVLSPPSSSLSSPSSMTSLSPLSPRGTAAAERETSASGEVGETENRKRKRGGSAKKGSSSGSGDEQAPSSVNVPSLSPVEAPSDVAKAAAEETNAAAHDVNNDKEETESGKNEEEAKVRIEENEQQRKSEETQAESVGVYGDMGWQAS</sequence>
<gene>
    <name evidence="3" type="ORF">BN1204_005700</name>
</gene>
<evidence type="ECO:0000256" key="2">
    <source>
        <dbReference type="SAM" id="SignalP"/>
    </source>
</evidence>
<reference evidence="3" key="1">
    <citation type="journal article" date="2015" name="PLoS ONE">
        <title>Comprehensive Evaluation of Toxoplasma gondii VEG and Neospora caninum LIV Genomes with Tachyzoite Stage Transcriptome and Proteome Defines Novel Transcript Features.</title>
        <authorList>
            <person name="Ramaprasad A."/>
            <person name="Mourier T."/>
            <person name="Naeem R."/>
            <person name="Malas T.B."/>
            <person name="Moussa E."/>
            <person name="Panigrahi A."/>
            <person name="Vermont S.J."/>
            <person name="Otto T.D."/>
            <person name="Wastling J."/>
            <person name="Pain A."/>
        </authorList>
    </citation>
    <scope>NUCLEOTIDE SEQUENCE</scope>
    <source>
        <strain evidence="3">Liverpool</strain>
    </source>
</reference>
<feature type="region of interest" description="Disordered" evidence="1">
    <location>
        <begin position="1251"/>
        <end position="1573"/>
    </location>
</feature>
<keyword evidence="2" id="KW-0732">Signal</keyword>
<feature type="chain" id="PRO_5002522971" description="Transmembrane protein" evidence="2">
    <location>
        <begin position="38"/>
        <end position="1573"/>
    </location>
</feature>
<accession>A0A0F7U4I9</accession>
<feature type="compositionally biased region" description="Low complexity" evidence="1">
    <location>
        <begin position="1400"/>
        <end position="1416"/>
    </location>
</feature>
<evidence type="ECO:0000256" key="1">
    <source>
        <dbReference type="SAM" id="MobiDB-lite"/>
    </source>
</evidence>